<evidence type="ECO:0000256" key="1">
    <source>
        <dbReference type="SAM" id="MobiDB-lite"/>
    </source>
</evidence>
<sequence length="134" mass="14736">MNILRQLLKLHRSREKTSTSFTPRHSLRRFSPITPRNLTTDLDAGNGEGSESGQEHDKGKCGEEIYYEGRNGEEVIYDEVFNEESGNEEGNVNNVENLSAPINGKDGMIDQNGNDIPHAEGASTAPSSNSSKEN</sequence>
<organism evidence="2 3">
    <name type="scientific">Frankliniella occidentalis</name>
    <name type="common">Western flower thrips</name>
    <name type="synonym">Euthrips occidentalis</name>
    <dbReference type="NCBI Taxonomy" id="133901"/>
    <lineage>
        <taxon>Eukaryota</taxon>
        <taxon>Metazoa</taxon>
        <taxon>Ecdysozoa</taxon>
        <taxon>Arthropoda</taxon>
        <taxon>Hexapoda</taxon>
        <taxon>Insecta</taxon>
        <taxon>Pterygota</taxon>
        <taxon>Neoptera</taxon>
        <taxon>Paraneoptera</taxon>
        <taxon>Thysanoptera</taxon>
        <taxon>Terebrantia</taxon>
        <taxon>Thripoidea</taxon>
        <taxon>Thripidae</taxon>
        <taxon>Frankliniella</taxon>
    </lineage>
</organism>
<protein>
    <submittedName>
        <fullName evidence="3">Uncharacterized protein LOC127751001 isoform X1</fullName>
    </submittedName>
</protein>
<feature type="compositionally biased region" description="Low complexity" evidence="1">
    <location>
        <begin position="88"/>
        <end position="97"/>
    </location>
</feature>
<feature type="region of interest" description="Disordered" evidence="1">
    <location>
        <begin position="11"/>
        <end position="63"/>
    </location>
</feature>
<gene>
    <name evidence="3" type="primary">LOC127751001</name>
</gene>
<proteinExistence type="predicted"/>
<keyword evidence="2" id="KW-1185">Reference proteome</keyword>
<feature type="compositionally biased region" description="Basic and acidic residues" evidence="1">
    <location>
        <begin position="53"/>
        <end position="63"/>
    </location>
</feature>
<dbReference type="AlphaFoldDB" id="A0A9C6X616"/>
<dbReference type="Proteomes" id="UP000504606">
    <property type="component" value="Unplaced"/>
</dbReference>
<name>A0A9C6X616_FRAOC</name>
<dbReference type="GeneID" id="127751001"/>
<accession>A0A9C6X616</accession>
<feature type="compositionally biased region" description="Polar residues" evidence="1">
    <location>
        <begin position="124"/>
        <end position="134"/>
    </location>
</feature>
<dbReference type="KEGG" id="foc:127751001"/>
<feature type="region of interest" description="Disordered" evidence="1">
    <location>
        <begin position="82"/>
        <end position="134"/>
    </location>
</feature>
<evidence type="ECO:0000313" key="2">
    <source>
        <dbReference type="Proteomes" id="UP000504606"/>
    </source>
</evidence>
<evidence type="ECO:0000313" key="3">
    <source>
        <dbReference type="RefSeq" id="XP_052129817.1"/>
    </source>
</evidence>
<dbReference type="RefSeq" id="XP_052129817.1">
    <property type="nucleotide sequence ID" value="XM_052273857.1"/>
</dbReference>
<reference evidence="3" key="1">
    <citation type="submission" date="2025-08" db="UniProtKB">
        <authorList>
            <consortium name="RefSeq"/>
        </authorList>
    </citation>
    <scope>IDENTIFICATION</scope>
    <source>
        <tissue evidence="3">Whole organism</tissue>
    </source>
</reference>